<proteinExistence type="inferred from homology"/>
<dbReference type="InterPro" id="IPR002502">
    <property type="entry name" value="Amidase_domain"/>
</dbReference>
<dbReference type="GO" id="GO:0009253">
    <property type="term" value="P:peptidoglycan catabolic process"/>
    <property type="evidence" value="ECO:0007669"/>
    <property type="project" value="InterPro"/>
</dbReference>
<sequence length="179" mass="20453">MNHQHIYQNAVYRHSPHFNQRPEKIAISLLVIHCISLPEGQFGLNHIDDLFLGCINCNAHPDFKDLAGLEVSAHILIRRDGQVIQYVPFDKRAWHAGVSEFNGVPNCNDFSIGIELEGCDNLAYEDIQYKTLAELTKEIQIRYPDITQQRIVGHSDIAPGRKTDPGKAFDWEHYFSLID</sequence>
<evidence type="ECO:0000256" key="4">
    <source>
        <dbReference type="ARBA" id="ARBA00007553"/>
    </source>
</evidence>
<evidence type="ECO:0000256" key="7">
    <source>
        <dbReference type="ARBA" id="ARBA00022723"/>
    </source>
</evidence>
<evidence type="ECO:0000256" key="8">
    <source>
        <dbReference type="ARBA" id="ARBA00022801"/>
    </source>
</evidence>
<keyword evidence="10" id="KW-0961">Cell wall biogenesis/degradation</keyword>
<evidence type="ECO:0000313" key="14">
    <source>
        <dbReference type="EMBL" id="KMT67004.1"/>
    </source>
</evidence>
<keyword evidence="6" id="KW-0963">Cytoplasm</keyword>
<keyword evidence="15" id="KW-1185">Reference proteome</keyword>
<feature type="domain" description="N-acetylmuramoyl-L-alanine amidase" evidence="13">
    <location>
        <begin position="15"/>
        <end position="166"/>
    </location>
</feature>
<evidence type="ECO:0000256" key="3">
    <source>
        <dbReference type="ARBA" id="ARBA00004496"/>
    </source>
</evidence>
<keyword evidence="8" id="KW-0378">Hydrolase</keyword>
<evidence type="ECO:0000256" key="6">
    <source>
        <dbReference type="ARBA" id="ARBA00022490"/>
    </source>
</evidence>
<dbReference type="SMART" id="SM00644">
    <property type="entry name" value="Ami_2"/>
    <property type="match status" value="1"/>
</dbReference>
<dbReference type="STRING" id="1513271.XM47_01305"/>
<organism evidence="14 15">
    <name type="scientific">Catenovulum maritimum</name>
    <dbReference type="NCBI Taxonomy" id="1513271"/>
    <lineage>
        <taxon>Bacteria</taxon>
        <taxon>Pseudomonadati</taxon>
        <taxon>Pseudomonadota</taxon>
        <taxon>Gammaproteobacteria</taxon>
        <taxon>Alteromonadales</taxon>
        <taxon>Alteromonadaceae</taxon>
        <taxon>Catenovulum</taxon>
    </lineage>
</organism>
<evidence type="ECO:0000256" key="12">
    <source>
        <dbReference type="ARBA" id="ARBA00042615"/>
    </source>
</evidence>
<reference evidence="14 15" key="1">
    <citation type="submission" date="2015-04" db="EMBL/GenBank/DDBJ databases">
        <title>Draft Genome Sequence of the Novel Agar-Digesting Marine Bacterium Q1.</title>
        <authorList>
            <person name="Li Y."/>
            <person name="Li D."/>
            <person name="Chen G."/>
            <person name="Du Z."/>
        </authorList>
    </citation>
    <scope>NUCLEOTIDE SEQUENCE [LARGE SCALE GENOMIC DNA]</scope>
    <source>
        <strain evidence="14 15">Q1</strain>
    </source>
</reference>
<dbReference type="GO" id="GO:0046872">
    <property type="term" value="F:metal ion binding"/>
    <property type="evidence" value="ECO:0007669"/>
    <property type="project" value="UniProtKB-KW"/>
</dbReference>
<dbReference type="SUPFAM" id="SSF55846">
    <property type="entry name" value="N-acetylmuramoyl-L-alanine amidase-like"/>
    <property type="match status" value="1"/>
</dbReference>
<comment type="caution">
    <text evidence="14">The sequence shown here is derived from an EMBL/GenBank/DDBJ whole genome shotgun (WGS) entry which is preliminary data.</text>
</comment>
<evidence type="ECO:0000256" key="1">
    <source>
        <dbReference type="ARBA" id="ARBA00001561"/>
    </source>
</evidence>
<keyword evidence="9" id="KW-0862">Zinc</keyword>
<evidence type="ECO:0000256" key="5">
    <source>
        <dbReference type="ARBA" id="ARBA00011901"/>
    </source>
</evidence>
<keyword evidence="7" id="KW-0479">Metal-binding</keyword>
<evidence type="ECO:0000259" key="13">
    <source>
        <dbReference type="SMART" id="SM00644"/>
    </source>
</evidence>
<dbReference type="GO" id="GO:0005737">
    <property type="term" value="C:cytoplasm"/>
    <property type="evidence" value="ECO:0007669"/>
    <property type="project" value="UniProtKB-SubCell"/>
</dbReference>
<dbReference type="GO" id="GO:0009254">
    <property type="term" value="P:peptidoglycan turnover"/>
    <property type="evidence" value="ECO:0007669"/>
    <property type="project" value="TreeGrafter"/>
</dbReference>
<evidence type="ECO:0000256" key="10">
    <source>
        <dbReference type="ARBA" id="ARBA00023316"/>
    </source>
</evidence>
<accession>A0A0J8H0N4</accession>
<dbReference type="GO" id="GO:0008745">
    <property type="term" value="F:N-acetylmuramoyl-L-alanine amidase activity"/>
    <property type="evidence" value="ECO:0007669"/>
    <property type="project" value="UniProtKB-EC"/>
</dbReference>
<comment type="catalytic activity">
    <reaction evidence="1">
        <text>Hydrolyzes the link between N-acetylmuramoyl residues and L-amino acid residues in certain cell-wall glycopeptides.</text>
        <dbReference type="EC" id="3.5.1.28"/>
    </reaction>
</comment>
<dbReference type="EC" id="3.5.1.28" evidence="5"/>
<dbReference type="PANTHER" id="PTHR30417:SF4">
    <property type="entry name" value="1,6-ANHYDRO-N-ACETYLMURAMYL-L-ALANINE AMIDASE AMPD"/>
    <property type="match status" value="1"/>
</dbReference>
<evidence type="ECO:0000256" key="2">
    <source>
        <dbReference type="ARBA" id="ARBA00001947"/>
    </source>
</evidence>
<dbReference type="Pfam" id="PF01510">
    <property type="entry name" value="Amidase_2"/>
    <property type="match status" value="1"/>
</dbReference>
<dbReference type="EMBL" id="LAZL01000002">
    <property type="protein sequence ID" value="KMT67004.1"/>
    <property type="molecule type" value="Genomic_DNA"/>
</dbReference>
<comment type="similarity">
    <text evidence="4">Belongs to the N-acetylmuramoyl-L-alanine amidase 2 family.</text>
</comment>
<name>A0A0J8H0N4_9ALTE</name>
<dbReference type="CDD" id="cd06583">
    <property type="entry name" value="PGRP"/>
    <property type="match status" value="1"/>
</dbReference>
<comment type="subcellular location">
    <subcellularLocation>
        <location evidence="3">Cytoplasm</location>
    </subcellularLocation>
</comment>
<evidence type="ECO:0000256" key="11">
    <source>
        <dbReference type="ARBA" id="ARBA00039257"/>
    </source>
</evidence>
<protein>
    <recommendedName>
        <fullName evidence="11">1,6-anhydro-N-acetylmuramyl-L-alanine amidase AmpD</fullName>
        <ecNumber evidence="5">3.5.1.28</ecNumber>
    </recommendedName>
    <alternativeName>
        <fullName evidence="12">N-acetylmuramoyl-L-alanine amidase</fullName>
    </alternativeName>
</protein>
<evidence type="ECO:0000256" key="9">
    <source>
        <dbReference type="ARBA" id="ARBA00022833"/>
    </source>
</evidence>
<dbReference type="AlphaFoldDB" id="A0A0J8H0N4"/>
<dbReference type="GO" id="GO:0071555">
    <property type="term" value="P:cell wall organization"/>
    <property type="evidence" value="ECO:0007669"/>
    <property type="project" value="UniProtKB-KW"/>
</dbReference>
<dbReference type="PANTHER" id="PTHR30417">
    <property type="entry name" value="N-ACETYLMURAMOYL-L-ALANINE AMIDASE AMID"/>
    <property type="match status" value="1"/>
</dbReference>
<comment type="cofactor">
    <cofactor evidence="2">
        <name>Zn(2+)</name>
        <dbReference type="ChEBI" id="CHEBI:29105"/>
    </cofactor>
</comment>
<evidence type="ECO:0000313" key="15">
    <source>
        <dbReference type="Proteomes" id="UP000037600"/>
    </source>
</evidence>
<dbReference type="NCBIfam" id="NF008758">
    <property type="entry name" value="PRK11789.1"/>
    <property type="match status" value="1"/>
</dbReference>
<dbReference type="InterPro" id="IPR051206">
    <property type="entry name" value="NAMLAA_amidase_2"/>
</dbReference>
<dbReference type="PATRIC" id="fig|1513271.3.peg.274"/>
<dbReference type="InterPro" id="IPR036505">
    <property type="entry name" value="Amidase/PGRP_sf"/>
</dbReference>
<dbReference type="Gene3D" id="3.40.80.10">
    <property type="entry name" value="Peptidoglycan recognition protein-like"/>
    <property type="match status" value="1"/>
</dbReference>
<gene>
    <name evidence="14" type="ORF">XM47_01305</name>
</gene>
<dbReference type="Proteomes" id="UP000037600">
    <property type="component" value="Unassembled WGS sequence"/>
</dbReference>